<comment type="catalytic activity">
    <reaction evidence="7 8">
        <text>RNA(n) + a ribonucleoside 5'-triphosphate = RNA(n+1) + diphosphate</text>
        <dbReference type="Rhea" id="RHEA:21248"/>
        <dbReference type="Rhea" id="RHEA-COMP:14527"/>
        <dbReference type="Rhea" id="RHEA-COMP:17342"/>
        <dbReference type="ChEBI" id="CHEBI:33019"/>
        <dbReference type="ChEBI" id="CHEBI:61557"/>
        <dbReference type="ChEBI" id="CHEBI:140395"/>
        <dbReference type="EC" id="2.7.7.48"/>
    </reaction>
</comment>
<keyword evidence="5 8" id="KW-0694">RNA-binding</keyword>
<dbReference type="OrthoDB" id="6513042at2759"/>
<evidence type="ECO:0000259" key="10">
    <source>
        <dbReference type="Pfam" id="PF05183"/>
    </source>
</evidence>
<keyword evidence="13" id="KW-1185">Reference proteome</keyword>
<dbReference type="PANTHER" id="PTHR23079:SF55">
    <property type="entry name" value="RNA-DIRECTED RNA POLYMERASE"/>
    <property type="match status" value="1"/>
</dbReference>
<feature type="region of interest" description="Disordered" evidence="9">
    <location>
        <begin position="276"/>
        <end position="303"/>
    </location>
</feature>
<evidence type="ECO:0000256" key="4">
    <source>
        <dbReference type="ARBA" id="ARBA00022695"/>
    </source>
</evidence>
<keyword evidence="3 8" id="KW-0808">Transferase</keyword>
<dbReference type="InterPro" id="IPR058752">
    <property type="entry name" value="RDRP_C_head"/>
</dbReference>
<evidence type="ECO:0000256" key="6">
    <source>
        <dbReference type="ARBA" id="ARBA00023158"/>
    </source>
</evidence>
<feature type="domain" description="RDRP core" evidence="10">
    <location>
        <begin position="568"/>
        <end position="919"/>
    </location>
</feature>
<feature type="compositionally biased region" description="Polar residues" evidence="9">
    <location>
        <begin position="981"/>
        <end position="1005"/>
    </location>
</feature>
<feature type="domain" description="RDRP core" evidence="10">
    <location>
        <begin position="920"/>
        <end position="973"/>
    </location>
</feature>
<feature type="region of interest" description="Disordered" evidence="9">
    <location>
        <begin position="1"/>
        <end position="20"/>
    </location>
</feature>
<dbReference type="EC" id="2.7.7.48" evidence="8"/>
<keyword evidence="6" id="KW-0943">RNA-mediated gene silencing</keyword>
<dbReference type="SUPFAM" id="SSF54928">
    <property type="entry name" value="RNA-binding domain, RBD"/>
    <property type="match status" value="1"/>
</dbReference>
<sequence length="1294" mass="145369">MGYTQPFRPKGKPGKPKNALYGIRRPQRGPWMARPTVWDTLYPHHVPGKKGRPVRLPFLRTQNWLLLHVCGLPHDVSVHQVAQLFNQWGPVHLCRLYPKDPLSPTSTVEATVRYRPPPLSALDYFLNPQPAHPLTWGSCQLTWEVRNYTPLPAPSNTNRVISSPWCDHPLLLSTQQDMNPVFCSQFHLGVLLEPRRYLSEWCTNQGAKLLFQPNKQELIVYFLWLGKEYRMIVHTDDLAGPIKITYGETVETTLTQGHILDPQCSLIPNYSAPYPSRQGQPGFSGSTSGSSDNKSKSQYTSFTTAEDRAASSAKKPHYALVQLLIRTSRPPSFWENSFGNTGLDLTWFAGDSWKRITSLPLNNNPAVQEDPMAPITTGVEDDHMNFGQWCVYHLTVPVMVDPGAGETGSVPTPSAMHLLWHVNQLNIRQLRRQLKQHRLVKLVNQNVYPTLVAKVGDIAAMPRLVRLGSRLAPEVHYMLETLVSHTLLSEYNLTRPFMERLEKLPSDTAVRALGMFFSRQGRIYTPARELERIGRLLGPSLTLSSPTTAGATVPATTPSTMLVRKVVVTPTKIYLLPPQREVTNRVLREFSFLQYHFLRVTFTDENLQRLDTNIKVNGALFRRLYRALRHGILLCGLHYEFLAFSASQLREQSCWFFASEKDTATPSILPLEENNHRRRGHPYPITVHYIRSWMGDFSGIHIIAKVAARMGQCFSTTSAVRSIQDMDLKVITDIEANGHVFSDGVGLISPDVLNHITQVQCLDKPPAAFQFRLGGYKGVLAVAPWLTQPNQLCLRPSQDKFPCPHQTLEFVRPATYTPCFLNRQIIILLSALGIPTAVFLRLLQQTVVGYDQCLGNAAQAVDLLKSQSGKHAPSRFVVDAITAGFFQAQDPFVLSFIRCFRSAMLKSLKQKARIPIAKGLARLHSLAVDYPKTGRAAELDPRLRPREYPDFMEKPDKCTYRSTGVLGHLYRAVRWKPPSQSFLTSEEESTATNRQSTYQPQSQTAEPEDGARQDEETLLGVLTSPTCQTLLRRMRIEGFERYVEEARALLYRYNADLATLLRQYGLTSEQELIGGIPLQFSRLITRSEYQMQEMLVRQSEELRNEFRTDFYSGLVGLSVPEPLSSSLPPSEMEKIVQTPAAMAKAAAWYYVTYHPSERYGTDQVAWDSDLEELFGIAGVAPPPAHTPEEHWLFLSFPWCATDVLCHLLKRSESTGLTTGMPLVNTNDTSTPSSTTTTLVKPCGSELGGPPESLALPPTLAETGDSQGNPNVPSTSEVVDRDASEAELLDFFKSL</sequence>
<dbReference type="GO" id="GO:0003968">
    <property type="term" value="F:RNA-directed RNA polymerase activity"/>
    <property type="evidence" value="ECO:0007669"/>
    <property type="project" value="UniProtKB-KW"/>
</dbReference>
<dbReference type="InterPro" id="IPR007855">
    <property type="entry name" value="RDRP"/>
</dbReference>
<dbReference type="InterPro" id="IPR057596">
    <property type="entry name" value="RDRP_core"/>
</dbReference>
<feature type="domain" description="RDRP C-terminal head" evidence="11">
    <location>
        <begin position="1034"/>
        <end position="1211"/>
    </location>
</feature>
<evidence type="ECO:0000259" key="11">
    <source>
        <dbReference type="Pfam" id="PF26253"/>
    </source>
</evidence>
<name>A0A9W8E7Q1_9FUNG</name>
<feature type="compositionally biased region" description="Low complexity" evidence="9">
    <location>
        <begin position="1228"/>
        <end position="1237"/>
    </location>
</feature>
<dbReference type="PANTHER" id="PTHR23079">
    <property type="entry name" value="RNA-DEPENDENT RNA POLYMERASE"/>
    <property type="match status" value="1"/>
</dbReference>
<proteinExistence type="inferred from homology"/>
<evidence type="ECO:0000256" key="7">
    <source>
        <dbReference type="ARBA" id="ARBA00048744"/>
    </source>
</evidence>
<feature type="region of interest" description="Disordered" evidence="9">
    <location>
        <begin position="1219"/>
        <end position="1280"/>
    </location>
</feature>
<dbReference type="Proteomes" id="UP001150925">
    <property type="component" value="Unassembled WGS sequence"/>
</dbReference>
<dbReference type="GO" id="GO:0003723">
    <property type="term" value="F:RNA binding"/>
    <property type="evidence" value="ECO:0007669"/>
    <property type="project" value="UniProtKB-KW"/>
</dbReference>
<evidence type="ECO:0000256" key="2">
    <source>
        <dbReference type="ARBA" id="ARBA00022484"/>
    </source>
</evidence>
<evidence type="ECO:0000256" key="8">
    <source>
        <dbReference type="RuleBase" id="RU363098"/>
    </source>
</evidence>
<dbReference type="Pfam" id="PF26253">
    <property type="entry name" value="RdRP_head"/>
    <property type="match status" value="1"/>
</dbReference>
<comment type="caution">
    <text evidence="12">The sequence shown here is derived from an EMBL/GenBank/DDBJ whole genome shotgun (WGS) entry which is preliminary data.</text>
</comment>
<keyword evidence="4 8" id="KW-0548">Nucleotidyltransferase</keyword>
<evidence type="ECO:0000256" key="9">
    <source>
        <dbReference type="SAM" id="MobiDB-lite"/>
    </source>
</evidence>
<dbReference type="InterPro" id="IPR035979">
    <property type="entry name" value="RBD_domain_sf"/>
</dbReference>
<dbReference type="GO" id="GO:0031380">
    <property type="term" value="C:nuclear RNA-directed RNA polymerase complex"/>
    <property type="evidence" value="ECO:0007669"/>
    <property type="project" value="TreeGrafter"/>
</dbReference>
<reference evidence="12" key="1">
    <citation type="submission" date="2022-07" db="EMBL/GenBank/DDBJ databases">
        <title>Phylogenomic reconstructions and comparative analyses of Kickxellomycotina fungi.</title>
        <authorList>
            <person name="Reynolds N.K."/>
            <person name="Stajich J.E."/>
            <person name="Barry K."/>
            <person name="Grigoriev I.V."/>
            <person name="Crous P."/>
            <person name="Smith M.E."/>
        </authorList>
    </citation>
    <scope>NUCLEOTIDE SEQUENCE</scope>
    <source>
        <strain evidence="12">RSA 1196</strain>
    </source>
</reference>
<accession>A0A9W8E7Q1</accession>
<organism evidence="12 13">
    <name type="scientific">Dispira parvispora</name>
    <dbReference type="NCBI Taxonomy" id="1520584"/>
    <lineage>
        <taxon>Eukaryota</taxon>
        <taxon>Fungi</taxon>
        <taxon>Fungi incertae sedis</taxon>
        <taxon>Zoopagomycota</taxon>
        <taxon>Kickxellomycotina</taxon>
        <taxon>Dimargaritomycetes</taxon>
        <taxon>Dimargaritales</taxon>
        <taxon>Dimargaritaceae</taxon>
        <taxon>Dispira</taxon>
    </lineage>
</organism>
<comment type="similarity">
    <text evidence="1 8">Belongs to the RdRP family.</text>
</comment>
<keyword evidence="2 8" id="KW-0696">RNA-directed RNA polymerase</keyword>
<evidence type="ECO:0000256" key="3">
    <source>
        <dbReference type="ARBA" id="ARBA00022679"/>
    </source>
</evidence>
<evidence type="ECO:0000256" key="5">
    <source>
        <dbReference type="ARBA" id="ARBA00022884"/>
    </source>
</evidence>
<dbReference type="EMBL" id="JANBPY010000621">
    <property type="protein sequence ID" value="KAJ1965184.1"/>
    <property type="molecule type" value="Genomic_DNA"/>
</dbReference>
<evidence type="ECO:0000256" key="1">
    <source>
        <dbReference type="ARBA" id="ARBA00005762"/>
    </source>
</evidence>
<protein>
    <recommendedName>
        <fullName evidence="8">RNA-dependent RNA polymerase</fullName>
        <ecNumber evidence="8">2.7.7.48</ecNumber>
    </recommendedName>
</protein>
<dbReference type="GO" id="GO:0030422">
    <property type="term" value="P:siRNA processing"/>
    <property type="evidence" value="ECO:0007669"/>
    <property type="project" value="TreeGrafter"/>
</dbReference>
<gene>
    <name evidence="12" type="ORF">IWQ62_002729</name>
</gene>
<evidence type="ECO:0000313" key="12">
    <source>
        <dbReference type="EMBL" id="KAJ1965184.1"/>
    </source>
</evidence>
<feature type="region of interest" description="Disordered" evidence="9">
    <location>
        <begin position="981"/>
        <end position="1012"/>
    </location>
</feature>
<dbReference type="Pfam" id="PF05183">
    <property type="entry name" value="RdRP"/>
    <property type="match status" value="2"/>
</dbReference>
<feature type="compositionally biased region" description="Polar residues" evidence="9">
    <location>
        <begin position="1263"/>
        <end position="1276"/>
    </location>
</feature>
<evidence type="ECO:0000313" key="13">
    <source>
        <dbReference type="Proteomes" id="UP001150925"/>
    </source>
</evidence>